<accession>A0A6C0H3C1</accession>
<dbReference type="AlphaFoldDB" id="A0A6C0H3C1"/>
<reference evidence="1" key="1">
    <citation type="journal article" date="2020" name="Nature">
        <title>Giant virus diversity and host interactions through global metagenomics.</title>
        <authorList>
            <person name="Schulz F."/>
            <person name="Roux S."/>
            <person name="Paez-Espino D."/>
            <person name="Jungbluth S."/>
            <person name="Walsh D.A."/>
            <person name="Denef V.J."/>
            <person name="McMahon K.D."/>
            <person name="Konstantinidis K.T."/>
            <person name="Eloe-Fadrosh E.A."/>
            <person name="Kyrpides N.C."/>
            <person name="Woyke T."/>
        </authorList>
    </citation>
    <scope>NUCLEOTIDE SEQUENCE</scope>
    <source>
        <strain evidence="1">GVMAG-M-3300023179-62</strain>
    </source>
</reference>
<organism evidence="1">
    <name type="scientific">viral metagenome</name>
    <dbReference type="NCBI Taxonomy" id="1070528"/>
    <lineage>
        <taxon>unclassified sequences</taxon>
        <taxon>metagenomes</taxon>
        <taxon>organismal metagenomes</taxon>
    </lineage>
</organism>
<dbReference type="EMBL" id="MN739859">
    <property type="protein sequence ID" value="QHT74880.1"/>
    <property type="molecule type" value="Genomic_DNA"/>
</dbReference>
<sequence>MSCSDKYTPIHYMISNKNLSCNKVSLHLSSVGVAGTVSKQKTIICDKSESSIEKGCLIIMYNTCLNDFLEKIVRPLHTQYSLNCGYVSIAGVYTGCVNNLFRQSKCSNVSVTLSE</sequence>
<protein>
    <submittedName>
        <fullName evidence="1">Uncharacterized protein</fullName>
    </submittedName>
</protein>
<evidence type="ECO:0000313" key="1">
    <source>
        <dbReference type="EMBL" id="QHT74880.1"/>
    </source>
</evidence>
<proteinExistence type="predicted"/>
<name>A0A6C0H3C1_9ZZZZ</name>